<accession>A0ABX7S8F2</accession>
<dbReference type="Gene3D" id="3.90.25.10">
    <property type="entry name" value="UDP-galactose 4-epimerase, domain 1"/>
    <property type="match status" value="1"/>
</dbReference>
<organism evidence="2 3">
    <name type="scientific">Thermosipho ferrireducens</name>
    <dbReference type="NCBI Taxonomy" id="2571116"/>
    <lineage>
        <taxon>Bacteria</taxon>
        <taxon>Thermotogati</taxon>
        <taxon>Thermotogota</taxon>
        <taxon>Thermotogae</taxon>
        <taxon>Thermotogales</taxon>
        <taxon>Fervidobacteriaceae</taxon>
        <taxon>Thermosipho</taxon>
    </lineage>
</organism>
<dbReference type="SUPFAM" id="SSF51735">
    <property type="entry name" value="NAD(P)-binding Rossmann-fold domains"/>
    <property type="match status" value="1"/>
</dbReference>
<reference evidence="2 3" key="1">
    <citation type="submission" date="2021-03" db="EMBL/GenBank/DDBJ databases">
        <title>Thermosipho ferrireducens sp.nov., an anaerobic thermophilic iron-reducing bacterium isolated from a deep-sea hydrothermal sulfide deposits.</title>
        <authorList>
            <person name="Zeng X."/>
            <person name="Chen Y."/>
            <person name="Shao Z."/>
        </authorList>
    </citation>
    <scope>NUCLEOTIDE SEQUENCE [LARGE SCALE GENOMIC DNA]</scope>
    <source>
        <strain evidence="2 3">JL129W03</strain>
    </source>
</reference>
<sequence length="116" mass="13737">MSSQCFRIQRFKGGIRRIRKSIQNCLIFCPIFRGALHHPDLENFKLNLQHLKKGKTVVEVDPKYFRPTEVDILLGDASKAREKLGWKPEVTLALFQKSYKNKKNELEIYNFFMNFM</sequence>
<dbReference type="InterPro" id="IPR016040">
    <property type="entry name" value="NAD(P)-bd_dom"/>
</dbReference>
<keyword evidence="3" id="KW-1185">Reference proteome</keyword>
<dbReference type="Gene3D" id="3.40.50.720">
    <property type="entry name" value="NAD(P)-binding Rossmann-like Domain"/>
    <property type="match status" value="1"/>
</dbReference>
<dbReference type="Proteomes" id="UP000671862">
    <property type="component" value="Chromosome"/>
</dbReference>
<proteinExistence type="predicted"/>
<dbReference type="EMBL" id="CP071446">
    <property type="protein sequence ID" value="QTA38892.1"/>
    <property type="molecule type" value="Genomic_DNA"/>
</dbReference>
<evidence type="ECO:0000313" key="2">
    <source>
        <dbReference type="EMBL" id="QTA38892.1"/>
    </source>
</evidence>
<evidence type="ECO:0000259" key="1">
    <source>
        <dbReference type="Pfam" id="PF16363"/>
    </source>
</evidence>
<name>A0ABX7S8F2_9BACT</name>
<gene>
    <name evidence="2" type="ORF">JYK00_02945</name>
</gene>
<feature type="domain" description="NAD(P)-binding" evidence="1">
    <location>
        <begin position="52"/>
        <end position="92"/>
    </location>
</feature>
<dbReference type="Pfam" id="PF16363">
    <property type="entry name" value="GDP_Man_Dehyd"/>
    <property type="match status" value="1"/>
</dbReference>
<evidence type="ECO:0000313" key="3">
    <source>
        <dbReference type="Proteomes" id="UP000671862"/>
    </source>
</evidence>
<dbReference type="InterPro" id="IPR036291">
    <property type="entry name" value="NAD(P)-bd_dom_sf"/>
</dbReference>
<protein>
    <submittedName>
        <fullName evidence="2">GDP-mannose 4,6-dehydratase</fullName>
    </submittedName>
</protein>